<gene>
    <name evidence="2" type="ORF">M1L60_12925</name>
</gene>
<comment type="caution">
    <text evidence="2">The sequence shown here is derived from an EMBL/GenBank/DDBJ whole genome shotgun (WGS) entry which is preliminary data.</text>
</comment>
<feature type="compositionally biased region" description="Low complexity" evidence="1">
    <location>
        <begin position="17"/>
        <end position="36"/>
    </location>
</feature>
<reference evidence="2 3" key="1">
    <citation type="submission" date="2022-06" db="EMBL/GenBank/DDBJ databases">
        <title>New Species of the Genus Actinoplanes, ActinopZanes ferrugineus.</title>
        <authorList>
            <person name="Ding P."/>
        </authorList>
    </citation>
    <scope>NUCLEOTIDE SEQUENCE [LARGE SCALE GENOMIC DNA]</scope>
    <source>
        <strain evidence="2 3">TRM88003</strain>
    </source>
</reference>
<organism evidence="2 3">
    <name type="scientific">Paractinoplanes aksuensis</name>
    <dbReference type="NCBI Taxonomy" id="2939490"/>
    <lineage>
        <taxon>Bacteria</taxon>
        <taxon>Bacillati</taxon>
        <taxon>Actinomycetota</taxon>
        <taxon>Actinomycetes</taxon>
        <taxon>Micromonosporales</taxon>
        <taxon>Micromonosporaceae</taxon>
        <taxon>Paractinoplanes</taxon>
    </lineage>
</organism>
<keyword evidence="3" id="KW-1185">Reference proteome</keyword>
<evidence type="ECO:0000313" key="2">
    <source>
        <dbReference type="EMBL" id="MCO8271498.1"/>
    </source>
</evidence>
<proteinExistence type="predicted"/>
<feature type="compositionally biased region" description="Basic and acidic residues" evidence="1">
    <location>
        <begin position="1"/>
        <end position="16"/>
    </location>
</feature>
<dbReference type="EMBL" id="JAMYJR010000013">
    <property type="protein sequence ID" value="MCO8271498.1"/>
    <property type="molecule type" value="Genomic_DNA"/>
</dbReference>
<feature type="compositionally biased region" description="Basic and acidic residues" evidence="1">
    <location>
        <begin position="61"/>
        <end position="70"/>
    </location>
</feature>
<dbReference type="Proteomes" id="UP001523369">
    <property type="component" value="Unassembled WGS sequence"/>
</dbReference>
<protein>
    <submittedName>
        <fullName evidence="2">Uncharacterized protein</fullName>
    </submittedName>
</protein>
<name>A0ABT1DLX5_9ACTN</name>
<evidence type="ECO:0000313" key="3">
    <source>
        <dbReference type="Proteomes" id="UP001523369"/>
    </source>
</evidence>
<feature type="region of interest" description="Disordered" evidence="1">
    <location>
        <begin position="1"/>
        <end position="70"/>
    </location>
</feature>
<dbReference type="RefSeq" id="WP_253237629.1">
    <property type="nucleotide sequence ID" value="NZ_JAMYJR010000013.1"/>
</dbReference>
<evidence type="ECO:0000256" key="1">
    <source>
        <dbReference type="SAM" id="MobiDB-lite"/>
    </source>
</evidence>
<sequence>MAPSRPRWDHHTRDYAPRTAASPASSTSGRTGSPTGPVAPGNEGTAINAWRRRAFPGPQRGWERNPDEPRQEALTEALEYVRRVQQYQTDIRNASFRLRDR</sequence>
<accession>A0ABT1DLX5</accession>